<dbReference type="GO" id="GO:0016052">
    <property type="term" value="P:carbohydrate catabolic process"/>
    <property type="evidence" value="ECO:0007669"/>
    <property type="project" value="UniProtKB-ARBA"/>
</dbReference>
<protein>
    <recommendedName>
        <fullName evidence="7">Phosphofructokinase</fullName>
    </recommendedName>
</protein>
<evidence type="ECO:0000259" key="9">
    <source>
        <dbReference type="Pfam" id="PF00294"/>
    </source>
</evidence>
<comment type="caution">
    <text evidence="10">The sequence shown here is derived from an EMBL/GenBank/DDBJ whole genome shotgun (WGS) entry which is preliminary data.</text>
</comment>
<dbReference type="NCBIfam" id="TIGR03828">
    <property type="entry name" value="pfkB"/>
    <property type="match status" value="1"/>
</dbReference>
<gene>
    <name evidence="10" type="ORF">JCM19232_3525</name>
</gene>
<dbReference type="GO" id="GO:0005524">
    <property type="term" value="F:ATP binding"/>
    <property type="evidence" value="ECO:0007669"/>
    <property type="project" value="UniProtKB-UniRule"/>
</dbReference>
<comment type="similarity">
    <text evidence="1 7 8">Belongs to the carbohydrate kinase PfkB family.</text>
</comment>
<evidence type="ECO:0000256" key="3">
    <source>
        <dbReference type="ARBA" id="ARBA00022741"/>
    </source>
</evidence>
<dbReference type="InterPro" id="IPR011611">
    <property type="entry name" value="PfkB_dom"/>
</dbReference>
<dbReference type="PIRSF" id="PIRSF000535">
    <property type="entry name" value="1PFK/6PFK/LacC"/>
    <property type="match status" value="1"/>
</dbReference>
<evidence type="ECO:0000313" key="10">
    <source>
        <dbReference type="EMBL" id="GAM60583.1"/>
    </source>
</evidence>
<comment type="function">
    <text evidence="8">Catalyzes the ATP-dependent phosphorylation of fructose-l-phosphate to fructose-l,6-bisphosphate.</text>
</comment>
<keyword evidence="2 7" id="KW-0808">Transferase</keyword>
<dbReference type="PROSITE" id="PS00583">
    <property type="entry name" value="PFKB_KINASES_1"/>
    <property type="match status" value="1"/>
</dbReference>
<organism evidence="10 11">
    <name type="scientific">Vibrio ishigakensis</name>
    <dbReference type="NCBI Taxonomy" id="1481914"/>
    <lineage>
        <taxon>Bacteria</taxon>
        <taxon>Pseudomonadati</taxon>
        <taxon>Pseudomonadota</taxon>
        <taxon>Gammaproteobacteria</taxon>
        <taxon>Vibrionales</taxon>
        <taxon>Vibrionaceae</taxon>
        <taxon>Vibrio</taxon>
    </lineage>
</organism>
<evidence type="ECO:0000256" key="5">
    <source>
        <dbReference type="ARBA" id="ARBA00022840"/>
    </source>
</evidence>
<reference evidence="10 11" key="1">
    <citation type="submission" date="2015-01" db="EMBL/GenBank/DDBJ databases">
        <title>Vibrio sp. C5 JCM 19232 whole genome shotgun sequence.</title>
        <authorList>
            <person name="Sawabe T."/>
            <person name="Meirelles P."/>
            <person name="Feng G."/>
            <person name="Sayaka M."/>
            <person name="Hattori M."/>
            <person name="Ohkuma M."/>
        </authorList>
    </citation>
    <scope>NUCLEOTIDE SEQUENCE [LARGE SCALE GENOMIC DNA]</scope>
    <source>
        <strain evidence="10 11">JCM19232</strain>
    </source>
</reference>
<dbReference type="CDD" id="cd01164">
    <property type="entry name" value="FruK_PfkB_like"/>
    <property type="match status" value="1"/>
</dbReference>
<dbReference type="SUPFAM" id="SSF53613">
    <property type="entry name" value="Ribokinase-like"/>
    <property type="match status" value="1"/>
</dbReference>
<keyword evidence="5 8" id="KW-0067">ATP-binding</keyword>
<dbReference type="NCBIfam" id="TIGR03168">
    <property type="entry name" value="1-PFK"/>
    <property type="match status" value="1"/>
</dbReference>
<dbReference type="InterPro" id="IPR017583">
    <property type="entry name" value="Tagatose/fructose_Pkinase"/>
</dbReference>
<reference evidence="10 11" key="2">
    <citation type="submission" date="2015-01" db="EMBL/GenBank/DDBJ databases">
        <authorList>
            <consortium name="NBRP consortium"/>
            <person name="Sawabe T."/>
            <person name="Meirelles P."/>
            <person name="Feng G."/>
            <person name="Sayaka M."/>
            <person name="Hattori M."/>
            <person name="Ohkuma M."/>
        </authorList>
    </citation>
    <scope>NUCLEOTIDE SEQUENCE [LARGE SCALE GENOMIC DNA]</scope>
    <source>
        <strain evidence="10 11">JCM19232</strain>
    </source>
</reference>
<dbReference type="Gene3D" id="3.40.1190.20">
    <property type="match status" value="1"/>
</dbReference>
<dbReference type="GO" id="GO:0044281">
    <property type="term" value="P:small molecule metabolic process"/>
    <property type="evidence" value="ECO:0007669"/>
    <property type="project" value="UniProtKB-ARBA"/>
</dbReference>
<dbReference type="Pfam" id="PF00294">
    <property type="entry name" value="PfkB"/>
    <property type="match status" value="1"/>
</dbReference>
<evidence type="ECO:0000256" key="6">
    <source>
        <dbReference type="ARBA" id="ARBA00047745"/>
    </source>
</evidence>
<feature type="domain" description="Carbohydrate kinase PfkB" evidence="9">
    <location>
        <begin position="20"/>
        <end position="292"/>
    </location>
</feature>
<dbReference type="InterPro" id="IPR002173">
    <property type="entry name" value="Carboh/pur_kinase_PfkB_CS"/>
</dbReference>
<evidence type="ECO:0000256" key="1">
    <source>
        <dbReference type="ARBA" id="ARBA00010688"/>
    </source>
</evidence>
<dbReference type="PANTHER" id="PTHR46566:SF5">
    <property type="entry name" value="1-PHOSPHOFRUCTOKINASE"/>
    <property type="match status" value="1"/>
</dbReference>
<evidence type="ECO:0000256" key="2">
    <source>
        <dbReference type="ARBA" id="ARBA00022679"/>
    </source>
</evidence>
<dbReference type="InterPro" id="IPR022463">
    <property type="entry name" value="1-PFruKinase"/>
</dbReference>
<evidence type="ECO:0000256" key="4">
    <source>
        <dbReference type="ARBA" id="ARBA00022777"/>
    </source>
</evidence>
<dbReference type="Proteomes" id="UP000031670">
    <property type="component" value="Unassembled WGS sequence"/>
</dbReference>
<dbReference type="InterPro" id="IPR029056">
    <property type="entry name" value="Ribokinase-like"/>
</dbReference>
<dbReference type="AlphaFoldDB" id="A0A0B8PBJ4"/>
<proteinExistence type="inferred from homology"/>
<dbReference type="EMBL" id="BBSA01000002">
    <property type="protein sequence ID" value="GAM60583.1"/>
    <property type="molecule type" value="Genomic_DNA"/>
</dbReference>
<keyword evidence="4 8" id="KW-0418">Kinase</keyword>
<comment type="catalytic activity">
    <reaction evidence="6 8">
        <text>beta-D-fructose 1-phosphate + ATP = beta-D-fructose 1,6-bisphosphate + ADP + H(+)</text>
        <dbReference type="Rhea" id="RHEA:14213"/>
        <dbReference type="ChEBI" id="CHEBI:15378"/>
        <dbReference type="ChEBI" id="CHEBI:30616"/>
        <dbReference type="ChEBI" id="CHEBI:32966"/>
        <dbReference type="ChEBI" id="CHEBI:138881"/>
        <dbReference type="ChEBI" id="CHEBI:456216"/>
        <dbReference type="EC" id="2.7.1.56"/>
    </reaction>
</comment>
<evidence type="ECO:0000313" key="11">
    <source>
        <dbReference type="Proteomes" id="UP000031670"/>
    </source>
</evidence>
<keyword evidence="3 8" id="KW-0547">Nucleotide-binding</keyword>
<dbReference type="FunFam" id="3.40.1190.20:FF:000001">
    <property type="entry name" value="Phosphofructokinase"/>
    <property type="match status" value="1"/>
</dbReference>
<accession>A0A0B8PBJ4</accession>
<name>A0A0B8PBJ4_9VIBR</name>
<dbReference type="PANTHER" id="PTHR46566">
    <property type="entry name" value="1-PHOSPHOFRUCTOKINASE-RELATED"/>
    <property type="match status" value="1"/>
</dbReference>
<sequence>MSEMKTNKVVTITLNPALDLTGSLQSLNQGSVSLVEKSNLHAAGKGVNVAKVLSELGADVTVTGFLGKDNPELFHQLFEQIGVRNEFVEVSGATRINVKLVEESGDVSDINFPGVQVSEEEITRFEQTLFSLADTHDYFVIAGSLPGGVTPEMCAAWIEKLNQLGKKVFFDSSKAALKAGIAAKPWLIKPNDEELSDFVGEQLETPEQCKAAAESLGEQGIENVVVSMGAEGVMWLNKSEWVQSKPPRMQVVSTVGAGDTLVAGLCWGQMQQMPKTELIRFATALSALAVSQVA</sequence>
<dbReference type="GO" id="GO:0008662">
    <property type="term" value="F:1-phosphofructokinase activity"/>
    <property type="evidence" value="ECO:0007669"/>
    <property type="project" value="UniProtKB-UniRule"/>
</dbReference>
<evidence type="ECO:0000256" key="7">
    <source>
        <dbReference type="PIRNR" id="PIRNR000535"/>
    </source>
</evidence>
<evidence type="ECO:0000256" key="8">
    <source>
        <dbReference type="RuleBase" id="RU369061"/>
    </source>
</evidence>
<dbReference type="GO" id="GO:0005829">
    <property type="term" value="C:cytosol"/>
    <property type="evidence" value="ECO:0007669"/>
    <property type="project" value="TreeGrafter"/>
</dbReference>